<proteinExistence type="predicted"/>
<evidence type="ECO:0000313" key="3">
    <source>
        <dbReference type="EMBL" id="OCF31615.1"/>
    </source>
</evidence>
<dbReference type="STRING" id="1296120.A0A1B9GKZ7"/>
<keyword evidence="3" id="KW-0396">Initiation factor</keyword>
<evidence type="ECO:0000313" key="4">
    <source>
        <dbReference type="Proteomes" id="UP000092666"/>
    </source>
</evidence>
<feature type="region of interest" description="Disordered" evidence="1">
    <location>
        <begin position="1"/>
        <end position="61"/>
    </location>
</feature>
<dbReference type="PANTHER" id="PTHR12716:SF8">
    <property type="entry name" value="TRANSCRIPTION INITIATION FACTOR IIE SUBUNIT BETA"/>
    <property type="match status" value="1"/>
</dbReference>
<accession>A0A1B9GKZ7</accession>
<dbReference type="AlphaFoldDB" id="A0A1B9GKZ7"/>
<evidence type="ECO:0000259" key="2">
    <source>
        <dbReference type="Pfam" id="PF18121"/>
    </source>
</evidence>
<dbReference type="InterPro" id="IPR040501">
    <property type="entry name" value="TFA2_Winged_2"/>
</dbReference>
<evidence type="ECO:0000256" key="1">
    <source>
        <dbReference type="SAM" id="MobiDB-lite"/>
    </source>
</evidence>
<feature type="compositionally biased region" description="Basic and acidic residues" evidence="1">
    <location>
        <begin position="35"/>
        <end position="48"/>
    </location>
</feature>
<dbReference type="GO" id="GO:0006367">
    <property type="term" value="P:transcription initiation at RNA polymerase II promoter"/>
    <property type="evidence" value="ECO:0007669"/>
    <property type="project" value="InterPro"/>
</dbReference>
<reference evidence="3 4" key="1">
    <citation type="submission" date="2013-07" db="EMBL/GenBank/DDBJ databases">
        <title>The Genome Sequence of Cryptococcus heveanensis BCC8398.</title>
        <authorList>
            <consortium name="The Broad Institute Genome Sequencing Platform"/>
            <person name="Cuomo C."/>
            <person name="Litvintseva A."/>
            <person name="Chen Y."/>
            <person name="Heitman J."/>
            <person name="Sun S."/>
            <person name="Springer D."/>
            <person name="Dromer F."/>
            <person name="Young S.K."/>
            <person name="Zeng Q."/>
            <person name="Gargeya S."/>
            <person name="Fitzgerald M."/>
            <person name="Abouelleil A."/>
            <person name="Alvarado L."/>
            <person name="Berlin A.M."/>
            <person name="Chapman S.B."/>
            <person name="Dewar J."/>
            <person name="Goldberg J."/>
            <person name="Griggs A."/>
            <person name="Gujja S."/>
            <person name="Hansen M."/>
            <person name="Howarth C."/>
            <person name="Imamovic A."/>
            <person name="Larimer J."/>
            <person name="McCowan C."/>
            <person name="Murphy C."/>
            <person name="Pearson M."/>
            <person name="Priest M."/>
            <person name="Roberts A."/>
            <person name="Saif S."/>
            <person name="Shea T."/>
            <person name="Sykes S."/>
            <person name="Wortman J."/>
            <person name="Nusbaum C."/>
            <person name="Birren B."/>
        </authorList>
    </citation>
    <scope>NUCLEOTIDE SEQUENCE [LARGE SCALE GENOMIC DNA]</scope>
    <source>
        <strain evidence="3 4">BCC8398</strain>
    </source>
</reference>
<feature type="compositionally biased region" description="Low complexity" evidence="1">
    <location>
        <begin position="21"/>
        <end position="32"/>
    </location>
</feature>
<dbReference type="PANTHER" id="PTHR12716">
    <property type="entry name" value="TRANSCRIPTION INITIATION FACTOR IIE, BETA SUBUNIT"/>
    <property type="match status" value="1"/>
</dbReference>
<dbReference type="EMBL" id="KV700133">
    <property type="protein sequence ID" value="OCF31615.1"/>
    <property type="molecule type" value="Genomic_DNA"/>
</dbReference>
<keyword evidence="3" id="KW-0648">Protein biosynthesis</keyword>
<feature type="domain" description="TFA2 Winged helix" evidence="2">
    <location>
        <begin position="139"/>
        <end position="223"/>
    </location>
</feature>
<dbReference type="GO" id="GO:0003743">
    <property type="term" value="F:translation initiation factor activity"/>
    <property type="evidence" value="ECO:0007669"/>
    <property type="project" value="UniProtKB-KW"/>
</dbReference>
<dbReference type="Proteomes" id="UP000092666">
    <property type="component" value="Unassembled WGS sequence"/>
</dbReference>
<gene>
    <name evidence="3" type="ORF">I316_06814</name>
</gene>
<dbReference type="InterPro" id="IPR016656">
    <property type="entry name" value="TFIIE-bsu"/>
</dbReference>
<dbReference type="Pfam" id="PF18121">
    <property type="entry name" value="TFA2_Winged_2"/>
    <property type="match status" value="1"/>
</dbReference>
<protein>
    <submittedName>
        <fullName evidence="3">Transcription initiation factor TFIIE subunit beta</fullName>
    </submittedName>
</protein>
<dbReference type="GO" id="GO:0001097">
    <property type="term" value="F:TFIIH-class transcription factor complex binding"/>
    <property type="evidence" value="ECO:0007669"/>
    <property type="project" value="TreeGrafter"/>
</dbReference>
<name>A0A1B9GKZ7_9TREE</name>
<dbReference type="GO" id="GO:0005673">
    <property type="term" value="C:transcription factor TFIIE complex"/>
    <property type="evidence" value="ECO:0007669"/>
    <property type="project" value="InterPro"/>
</dbReference>
<sequence>MQSGTKRKTPSWLSASPQPPSQSSGASAGPSSVNVKDEPGDASGDVKRSKNGGSSSSGRPFFSASHGMYNDVRTAAIDLFHHLKKATTMSYHDAYFRVQETSPGLDANAALELLKGMDRVEFREVNEVFMYIPELTLNNITEIRSHIRVHSTQTSGVPVRTLREAMPGGVGPLAELEQKGDILIMRALTGPFKDIPLPRLGRKNINGLKINEGGNARWKTVFWDHEKEKGLAGKKVDEEFIFAWADVPMAENDDVSKLLAEQELTANSAVTTTTKIVPIGPAKKKKKTTRALKITNTHMKEQGIDFSKDYERPT</sequence>
<organism evidence="3 4">
    <name type="scientific">Kwoniella heveanensis BCC8398</name>
    <dbReference type="NCBI Taxonomy" id="1296120"/>
    <lineage>
        <taxon>Eukaryota</taxon>
        <taxon>Fungi</taxon>
        <taxon>Dikarya</taxon>
        <taxon>Basidiomycota</taxon>
        <taxon>Agaricomycotina</taxon>
        <taxon>Tremellomycetes</taxon>
        <taxon>Tremellales</taxon>
        <taxon>Cryptococcaceae</taxon>
        <taxon>Kwoniella</taxon>
    </lineage>
</organism>
<dbReference type="OrthoDB" id="3907302at2759"/>
<reference evidence="4" key="2">
    <citation type="submission" date="2013-12" db="EMBL/GenBank/DDBJ databases">
        <title>Evolution of pathogenesis and genome organization in the Tremellales.</title>
        <authorList>
            <person name="Cuomo C."/>
            <person name="Litvintseva A."/>
            <person name="Heitman J."/>
            <person name="Chen Y."/>
            <person name="Sun S."/>
            <person name="Springer D."/>
            <person name="Dromer F."/>
            <person name="Young S."/>
            <person name="Zeng Q."/>
            <person name="Chapman S."/>
            <person name="Gujja S."/>
            <person name="Saif S."/>
            <person name="Birren B."/>
        </authorList>
    </citation>
    <scope>NUCLEOTIDE SEQUENCE [LARGE SCALE GENOMIC DNA]</scope>
    <source>
        <strain evidence="4">BCC8398</strain>
    </source>
</reference>
<keyword evidence="4" id="KW-1185">Reference proteome</keyword>